<evidence type="ECO:0000313" key="6">
    <source>
        <dbReference type="EMBL" id="GFR79793.1"/>
    </source>
</evidence>
<dbReference type="InterPro" id="IPR052620">
    <property type="entry name" value="ELYS/MEL-28_NucAsmblyFactor"/>
</dbReference>
<dbReference type="EMBL" id="BMAT01004761">
    <property type="protein sequence ID" value="GFR79793.1"/>
    <property type="molecule type" value="Genomic_DNA"/>
</dbReference>
<dbReference type="AlphaFoldDB" id="A0AAV4G258"/>
<feature type="non-terminal residue" evidence="6">
    <location>
        <position position="1273"/>
    </location>
</feature>
<feature type="compositionally biased region" description="Basic and acidic residues" evidence="3">
    <location>
        <begin position="1202"/>
        <end position="1229"/>
    </location>
</feature>
<dbReference type="Proteomes" id="UP000762676">
    <property type="component" value="Unassembled WGS sequence"/>
</dbReference>
<evidence type="ECO:0000256" key="1">
    <source>
        <dbReference type="ARBA" id="ARBA00004123"/>
    </source>
</evidence>
<dbReference type="InterPro" id="IPR036322">
    <property type="entry name" value="WD40_repeat_dom_sf"/>
</dbReference>
<dbReference type="Pfam" id="PF16687">
    <property type="entry name" value="ELYS-bb"/>
    <property type="match status" value="1"/>
</dbReference>
<sequence>MKLELKPHIVSVSKRTGSTTTNAGISKDGHVRWVYENAYLEVNCPSTNQILASWRFGKELQDKQTSITAVADIKTQSGLLLVVATSNISDCGTLNIFSVPLRRVVNVIEIPNRISALEVVFENETEDVSPWIISKHLQFFSGLLAVGTEGGCVYLVDLCLDDLDMTSASEATPKKLHVITARIVDPVEKKEQARTYDNHLALLLDDQCHKFEEFYYRRQDDTVQKVFDKDTVWVSSLAYMAQAGTLAIGFNFGCFQLWRLYNPVLDYSSRYSPDNPAVTHFLSQEPENDPRNFVYLWVAYDNANEDSTSNICLYQLSFSKKDAYANFGTFYDELESVCPRLDHNLTVDAYSGQPSGTTRSTMICCYTLQNPQYTPPAVLSESFDDGFHGNDSSLGIFVWRADGKQSGRGSVTSRYWLSIFDINRWYHAQMPHAMRCHGASLQVCSFWAVYDLNDVVSHLPSQALLNVEVNAKKVLRFINDSPVPPEEHSYPSALELPGSVLYDWSGVHLDQRTKQQISELSQTLTHIRYIFNFFTVQAPPTTERGQFELELRQEVLSVLLQHCDIVRWAMSFSLLPEIGENCESSRGLFAFPANELQEAYTRRRAELSTKKGIIDGTSLLLVDSLVDSQGPYIREVWQNLGGDGNYPPPSMQAMMNMYLIEEVSLEVKNAIMLYFLQNLAMLDPSPEREAAVASFIQRFMLSPSLVHQVQGLWFIDHSDFEEGVRHLVNANVLQDPCPLLSAAAVVNTLLAQGQGRLAMCYMPSKHALSGSIQEQQLHISVLLDNRQVSQALDILRDCREEDRSVRLMEHLLRECHSHKLLGHLLQLNLTEWEEGVLESYLRARPEAHALEPLLLYYLHRSRFLQAFRLNQDMNAQDKLVASLASHERSMTRNRLMEAYLKVLPEVTRKMLTDKQTTHAVATSAQRIQVEHAKPLSTVVKQADFQVMSQAKFIMAVIDKVNEARCLLEEDDEDEQKLEKSTVRDGPGDGLDFDIPFLKTPRTPLRTPSKRKPEAVYLASDISPLATPAQSQSARKTLAMIRDAETQEEKESLKKLAEECLKVLQTPVRDRKRESLSPSRSAQVSAMKTPQSILKVRRLSKTLANSREKMSARRTSSSRTVKVGLSKSDTSHNSSLEARTPVTPQSLTTAATPSQKQLRFTGISPSPTPSPSINMSVSIETERSVEVEQEQDATSPPSVADKSSAEDVAKVTEIPGVDKELSPTKDKEQDMEIIPTDVNMTPPNKERMENAGLLQVDIQLNEGDQPSFEEGPDD</sequence>
<feature type="compositionally biased region" description="Basic and acidic residues" evidence="3">
    <location>
        <begin position="976"/>
        <end position="986"/>
    </location>
</feature>
<dbReference type="InterPro" id="IPR025151">
    <property type="entry name" value="ELYS_dom"/>
</dbReference>
<evidence type="ECO:0000256" key="3">
    <source>
        <dbReference type="SAM" id="MobiDB-lite"/>
    </source>
</evidence>
<proteinExistence type="predicted"/>
<comment type="caution">
    <text evidence="6">The sequence shown here is derived from an EMBL/GenBank/DDBJ whole genome shotgun (WGS) entry which is preliminary data.</text>
</comment>
<dbReference type="SUPFAM" id="SSF50978">
    <property type="entry name" value="WD40 repeat-like"/>
    <property type="match status" value="1"/>
</dbReference>
<feature type="compositionally biased region" description="Polar residues" evidence="3">
    <location>
        <begin position="1075"/>
        <end position="1091"/>
    </location>
</feature>
<evidence type="ECO:0000256" key="2">
    <source>
        <dbReference type="ARBA" id="ARBA00023242"/>
    </source>
</evidence>
<feature type="region of interest" description="Disordered" evidence="3">
    <location>
        <begin position="1067"/>
        <end position="1250"/>
    </location>
</feature>
<keyword evidence="7" id="KW-1185">Reference proteome</keyword>
<feature type="domain" description="ELYS beta-propeller" evidence="5">
    <location>
        <begin position="33"/>
        <end position="504"/>
    </location>
</feature>
<dbReference type="Pfam" id="PF13934">
    <property type="entry name" value="ELYS"/>
    <property type="match status" value="1"/>
</dbReference>
<dbReference type="InterPro" id="IPR032040">
    <property type="entry name" value="ELYS-bb"/>
</dbReference>
<feature type="compositionally biased region" description="Polar residues" evidence="3">
    <location>
        <begin position="1126"/>
        <end position="1157"/>
    </location>
</feature>
<evidence type="ECO:0000259" key="4">
    <source>
        <dbReference type="Pfam" id="PF13934"/>
    </source>
</evidence>
<dbReference type="GO" id="GO:0005634">
    <property type="term" value="C:nucleus"/>
    <property type="evidence" value="ECO:0007669"/>
    <property type="project" value="UniProtKB-SubCell"/>
</dbReference>
<dbReference type="PANTHER" id="PTHR21583:SF8">
    <property type="entry name" value="PROTEIN ELYS"/>
    <property type="match status" value="1"/>
</dbReference>
<organism evidence="6 7">
    <name type="scientific">Elysia marginata</name>
    <dbReference type="NCBI Taxonomy" id="1093978"/>
    <lineage>
        <taxon>Eukaryota</taxon>
        <taxon>Metazoa</taxon>
        <taxon>Spiralia</taxon>
        <taxon>Lophotrochozoa</taxon>
        <taxon>Mollusca</taxon>
        <taxon>Gastropoda</taxon>
        <taxon>Heterobranchia</taxon>
        <taxon>Euthyneura</taxon>
        <taxon>Panpulmonata</taxon>
        <taxon>Sacoglossa</taxon>
        <taxon>Placobranchoidea</taxon>
        <taxon>Plakobranchidae</taxon>
        <taxon>Elysia</taxon>
    </lineage>
</organism>
<comment type="subcellular location">
    <subcellularLocation>
        <location evidence="1">Nucleus</location>
    </subcellularLocation>
</comment>
<name>A0AAV4G258_9GAST</name>
<keyword evidence="2" id="KW-0539">Nucleus</keyword>
<evidence type="ECO:0000259" key="5">
    <source>
        <dbReference type="Pfam" id="PF16687"/>
    </source>
</evidence>
<dbReference type="PANTHER" id="PTHR21583">
    <property type="entry name" value="ELYS PROTEIN"/>
    <property type="match status" value="1"/>
</dbReference>
<protein>
    <submittedName>
        <fullName evidence="6">Protein ELYS-like</fullName>
    </submittedName>
</protein>
<reference evidence="6 7" key="1">
    <citation type="journal article" date="2021" name="Elife">
        <title>Chloroplast acquisition without the gene transfer in kleptoplastic sea slugs, Plakobranchus ocellatus.</title>
        <authorList>
            <person name="Maeda T."/>
            <person name="Takahashi S."/>
            <person name="Yoshida T."/>
            <person name="Shimamura S."/>
            <person name="Takaki Y."/>
            <person name="Nagai Y."/>
            <person name="Toyoda A."/>
            <person name="Suzuki Y."/>
            <person name="Arimoto A."/>
            <person name="Ishii H."/>
            <person name="Satoh N."/>
            <person name="Nishiyama T."/>
            <person name="Hasebe M."/>
            <person name="Maruyama T."/>
            <person name="Minagawa J."/>
            <person name="Obokata J."/>
            <person name="Shigenobu S."/>
        </authorList>
    </citation>
    <scope>NUCLEOTIDE SEQUENCE [LARGE SCALE GENOMIC DNA]</scope>
</reference>
<gene>
    <name evidence="6" type="ORF">ElyMa_002297000</name>
</gene>
<evidence type="ECO:0000313" key="7">
    <source>
        <dbReference type="Proteomes" id="UP000762676"/>
    </source>
</evidence>
<feature type="domain" description="ELYS-like" evidence="4">
    <location>
        <begin position="622"/>
        <end position="843"/>
    </location>
</feature>
<accession>A0AAV4G258</accession>
<feature type="region of interest" description="Disordered" evidence="3">
    <location>
        <begin position="970"/>
        <end position="1011"/>
    </location>
</feature>